<name>A0A7D4CLB2_9BACL</name>
<organism evidence="2 3">
    <name type="scientific">Kroppenstedtia pulmonis</name>
    <dbReference type="NCBI Taxonomy" id="1380685"/>
    <lineage>
        <taxon>Bacteria</taxon>
        <taxon>Bacillati</taxon>
        <taxon>Bacillota</taxon>
        <taxon>Bacilli</taxon>
        <taxon>Bacillales</taxon>
        <taxon>Thermoactinomycetaceae</taxon>
        <taxon>Kroppenstedtia</taxon>
    </lineage>
</organism>
<evidence type="ECO:0000313" key="2">
    <source>
        <dbReference type="EMBL" id="QKG83898.1"/>
    </source>
</evidence>
<protein>
    <recommendedName>
        <fullName evidence="1">DUF6881 domain-containing protein</fullName>
    </recommendedName>
</protein>
<proteinExistence type="predicted"/>
<keyword evidence="3" id="KW-1185">Reference proteome</keyword>
<accession>A0A7D4CLB2</accession>
<dbReference type="AlphaFoldDB" id="A0A7D4CLB2"/>
<gene>
    <name evidence="2" type="ORF">GXN76_05020</name>
</gene>
<reference evidence="2 3" key="1">
    <citation type="submission" date="2020-01" db="EMBL/GenBank/DDBJ databases">
        <authorList>
            <person name="Gulvik C.A."/>
            <person name="Batra D.G."/>
        </authorList>
    </citation>
    <scope>NUCLEOTIDE SEQUENCE [LARGE SCALE GENOMIC DNA]</scope>
    <source>
        <strain evidence="2 3">W9323</strain>
    </source>
</reference>
<sequence length="98" mass="11580">MFAYQYIMVDWLHNYGDEYPIRIYSEIDKNGFETRKVEIFPNNQIGYAFDSIEFGGTGLGMEPVLDLNEIAADPYETFIPKEISKEEFEKIWSMYIKD</sequence>
<evidence type="ECO:0000313" key="3">
    <source>
        <dbReference type="Proteomes" id="UP000503088"/>
    </source>
</evidence>
<dbReference type="Pfam" id="PF21812">
    <property type="entry name" value="DUF6881"/>
    <property type="match status" value="1"/>
</dbReference>
<feature type="domain" description="DUF6881" evidence="1">
    <location>
        <begin position="5"/>
        <end position="96"/>
    </location>
</feature>
<dbReference type="Proteomes" id="UP000503088">
    <property type="component" value="Chromosome"/>
</dbReference>
<dbReference type="InterPro" id="IPR049248">
    <property type="entry name" value="DUF6881"/>
</dbReference>
<dbReference type="RefSeq" id="WP_173221077.1">
    <property type="nucleotide sequence ID" value="NZ_CP048104.1"/>
</dbReference>
<dbReference type="KEGG" id="kpul:GXN76_05020"/>
<dbReference type="EMBL" id="CP048104">
    <property type="protein sequence ID" value="QKG83898.1"/>
    <property type="molecule type" value="Genomic_DNA"/>
</dbReference>
<evidence type="ECO:0000259" key="1">
    <source>
        <dbReference type="Pfam" id="PF21812"/>
    </source>
</evidence>